<dbReference type="AlphaFoldDB" id="A0A553QY51"/>
<dbReference type="OrthoDB" id="443634at2759"/>
<keyword evidence="2" id="KW-1185">Reference proteome</keyword>
<organism evidence="1 2">
    <name type="scientific">Danionella cerebrum</name>
    <dbReference type="NCBI Taxonomy" id="2873325"/>
    <lineage>
        <taxon>Eukaryota</taxon>
        <taxon>Metazoa</taxon>
        <taxon>Chordata</taxon>
        <taxon>Craniata</taxon>
        <taxon>Vertebrata</taxon>
        <taxon>Euteleostomi</taxon>
        <taxon>Actinopterygii</taxon>
        <taxon>Neopterygii</taxon>
        <taxon>Teleostei</taxon>
        <taxon>Ostariophysi</taxon>
        <taxon>Cypriniformes</taxon>
        <taxon>Danionidae</taxon>
        <taxon>Danioninae</taxon>
        <taxon>Danionella</taxon>
    </lineage>
</organism>
<dbReference type="Proteomes" id="UP000316079">
    <property type="component" value="Unassembled WGS sequence"/>
</dbReference>
<sequence length="67" mass="6989">MCPDTHIPEQCGVADSGAAICRISSGFCVHVSACFCFPVERYIPAALHNFNDLSGSVSLAWVGDGTG</sequence>
<protein>
    <submittedName>
        <fullName evidence="1">Uncharacterized protein</fullName>
    </submittedName>
</protein>
<reference evidence="1 2" key="1">
    <citation type="journal article" date="2019" name="Sci. Data">
        <title>Hybrid genome assembly and annotation of Danionella translucida.</title>
        <authorList>
            <person name="Kadobianskyi M."/>
            <person name="Schulze L."/>
            <person name="Schuelke M."/>
            <person name="Judkewitz B."/>
        </authorList>
    </citation>
    <scope>NUCLEOTIDE SEQUENCE [LARGE SCALE GENOMIC DNA]</scope>
    <source>
        <strain evidence="1 2">Bolton</strain>
    </source>
</reference>
<evidence type="ECO:0000313" key="1">
    <source>
        <dbReference type="EMBL" id="TRY94899.1"/>
    </source>
</evidence>
<comment type="caution">
    <text evidence="1">The sequence shown here is derived from an EMBL/GenBank/DDBJ whole genome shotgun (WGS) entry which is preliminary data.</text>
</comment>
<gene>
    <name evidence="1" type="ORF">DNTS_032996</name>
</gene>
<proteinExistence type="predicted"/>
<feature type="non-terminal residue" evidence="1">
    <location>
        <position position="67"/>
    </location>
</feature>
<accession>A0A553QY51</accession>
<name>A0A553QY51_9TELE</name>
<evidence type="ECO:0000313" key="2">
    <source>
        <dbReference type="Proteomes" id="UP000316079"/>
    </source>
</evidence>
<dbReference type="EMBL" id="SRMA01025415">
    <property type="protein sequence ID" value="TRY94899.1"/>
    <property type="molecule type" value="Genomic_DNA"/>
</dbReference>